<sequence>AVAAAIEAGDPALALLWFERGRCIVWGHILRLRIPVDELRAVAPDLASELEDVFAEISDTEVLIDKSYRTPGQLQAISRYSVLVTRFDDLVSRARKLPGKETFLQPRTLKELKEATVLGPIVAVHVHKTRCDALILQHDRDDVLHVPLPQLSLHSSERMRDYISRSLVLSGIRGVRPAIQHQQTSLKPLLSTLWTRVVEPILAALGLSSADPELPLHPPRIIWCASGPLALLPLHAAGIYDGDQKRRAFEYATHSYTPSLSALLGAYRQSLNPVKMDSAIFTVSQPATPGEAPLPGTVVEVARIQRVTGIPKLSWLNDADATATAVLTQIGQHPWAHLACHAVQHPTDPMESGFLLHDGSMSLRAIMRRTTLGCNALAVLSACQTATGDNKRPEEAMHLAAGMLMTGFRSVVGTMWSIGDSDAPILVEAFYSYLVRDALSDSRQSAHALHHAVGRLRESVGEDNFLQWVPFVHYG</sequence>
<evidence type="ECO:0000313" key="2">
    <source>
        <dbReference type="Proteomes" id="UP000814128"/>
    </source>
</evidence>
<keyword evidence="2" id="KW-1185">Reference proteome</keyword>
<proteinExistence type="predicted"/>
<dbReference type="EMBL" id="MU273632">
    <property type="protein sequence ID" value="KAI0030245.1"/>
    <property type="molecule type" value="Genomic_DNA"/>
</dbReference>
<protein>
    <submittedName>
        <fullName evidence="1">CHAT domain-containing protein</fullName>
    </submittedName>
</protein>
<gene>
    <name evidence="1" type="ORF">K488DRAFT_31948</name>
</gene>
<comment type="caution">
    <text evidence="1">The sequence shown here is derived from an EMBL/GenBank/DDBJ whole genome shotgun (WGS) entry which is preliminary data.</text>
</comment>
<name>A0ACB8QF53_9AGAM</name>
<feature type="non-terminal residue" evidence="1">
    <location>
        <position position="475"/>
    </location>
</feature>
<reference evidence="1" key="2">
    <citation type="journal article" date="2022" name="New Phytol.">
        <title>Evolutionary transition to the ectomycorrhizal habit in the genomes of a hyperdiverse lineage of mushroom-forming fungi.</title>
        <authorList>
            <person name="Looney B."/>
            <person name="Miyauchi S."/>
            <person name="Morin E."/>
            <person name="Drula E."/>
            <person name="Courty P.E."/>
            <person name="Kohler A."/>
            <person name="Kuo A."/>
            <person name="LaButti K."/>
            <person name="Pangilinan J."/>
            <person name="Lipzen A."/>
            <person name="Riley R."/>
            <person name="Andreopoulos W."/>
            <person name="He G."/>
            <person name="Johnson J."/>
            <person name="Nolan M."/>
            <person name="Tritt A."/>
            <person name="Barry K.W."/>
            <person name="Grigoriev I.V."/>
            <person name="Nagy L.G."/>
            <person name="Hibbett D."/>
            <person name="Henrissat B."/>
            <person name="Matheny P.B."/>
            <person name="Labbe J."/>
            <person name="Martin F.M."/>
        </authorList>
    </citation>
    <scope>NUCLEOTIDE SEQUENCE</scope>
    <source>
        <strain evidence="1">EC-137</strain>
    </source>
</reference>
<dbReference type="Proteomes" id="UP000814128">
    <property type="component" value="Unassembled WGS sequence"/>
</dbReference>
<accession>A0ACB8QF53</accession>
<evidence type="ECO:0000313" key="1">
    <source>
        <dbReference type="EMBL" id="KAI0030245.1"/>
    </source>
</evidence>
<organism evidence="1 2">
    <name type="scientific">Vararia minispora EC-137</name>
    <dbReference type="NCBI Taxonomy" id="1314806"/>
    <lineage>
        <taxon>Eukaryota</taxon>
        <taxon>Fungi</taxon>
        <taxon>Dikarya</taxon>
        <taxon>Basidiomycota</taxon>
        <taxon>Agaricomycotina</taxon>
        <taxon>Agaricomycetes</taxon>
        <taxon>Russulales</taxon>
        <taxon>Lachnocladiaceae</taxon>
        <taxon>Vararia</taxon>
    </lineage>
</organism>
<feature type="non-terminal residue" evidence="1">
    <location>
        <position position="1"/>
    </location>
</feature>
<reference evidence="1" key="1">
    <citation type="submission" date="2021-02" db="EMBL/GenBank/DDBJ databases">
        <authorList>
            <consortium name="DOE Joint Genome Institute"/>
            <person name="Ahrendt S."/>
            <person name="Looney B.P."/>
            <person name="Miyauchi S."/>
            <person name="Morin E."/>
            <person name="Drula E."/>
            <person name="Courty P.E."/>
            <person name="Chicoki N."/>
            <person name="Fauchery L."/>
            <person name="Kohler A."/>
            <person name="Kuo A."/>
            <person name="Labutti K."/>
            <person name="Pangilinan J."/>
            <person name="Lipzen A."/>
            <person name="Riley R."/>
            <person name="Andreopoulos W."/>
            <person name="He G."/>
            <person name="Johnson J."/>
            <person name="Barry K.W."/>
            <person name="Grigoriev I.V."/>
            <person name="Nagy L."/>
            <person name="Hibbett D."/>
            <person name="Henrissat B."/>
            <person name="Matheny P.B."/>
            <person name="Labbe J."/>
            <person name="Martin F."/>
        </authorList>
    </citation>
    <scope>NUCLEOTIDE SEQUENCE</scope>
    <source>
        <strain evidence="1">EC-137</strain>
    </source>
</reference>